<sequence length="306" mass="33372">MEFHLGSVLVIGGCGLVGHTRYVNGSISSKQDVLTALKESKTDVIINTASPNSLIASKHLLEEVNITGTQNVLDCAMECGIKVCVHTSSSEVVQNSYDDIIWANETWPLPECPVDGGVYARTKKIGEDLVLKANGKNGLLTAAIRLSTVFGEDDQFRVGTGKNLYDFIYAGNAAEGHILAAKKLVEASLSKEPVPKESRVDGEAFFLTNGDPWPFWDFSRFVAAEIGLPIADKDLWFIPLGIAIFVLSPSITTRMLKYTAEVRTFDITKAKQRLGYRPRVGMEEGIKRAVASALSRSNTSEQKKST</sequence>
<dbReference type="InterPro" id="IPR002225">
    <property type="entry name" value="3Beta_OHSteriod_DH/Estase"/>
</dbReference>
<evidence type="ECO:0000313" key="4">
    <source>
        <dbReference type="RefSeq" id="XP_033574437.1"/>
    </source>
</evidence>
<feature type="domain" description="3-beta hydroxysteroid dehydrogenase/isomerase" evidence="1">
    <location>
        <begin position="20"/>
        <end position="229"/>
    </location>
</feature>
<protein>
    <submittedName>
        <fullName evidence="2 4">Sterol-4-alpha-carboxylate 3-dehydrogenase, decarboxylating</fullName>
    </submittedName>
</protein>
<dbReference type="PANTHER" id="PTHR43000">
    <property type="entry name" value="DTDP-D-GLUCOSE 4,6-DEHYDRATASE-RELATED"/>
    <property type="match status" value="1"/>
</dbReference>
<dbReference type="Gene3D" id="3.40.50.720">
    <property type="entry name" value="NAD(P)-binding Rossmann-like Domain"/>
    <property type="match status" value="1"/>
</dbReference>
<proteinExistence type="predicted"/>
<organism evidence="2">
    <name type="scientific">Mytilinidion resinicola</name>
    <dbReference type="NCBI Taxonomy" id="574789"/>
    <lineage>
        <taxon>Eukaryota</taxon>
        <taxon>Fungi</taxon>
        <taxon>Dikarya</taxon>
        <taxon>Ascomycota</taxon>
        <taxon>Pezizomycotina</taxon>
        <taxon>Dothideomycetes</taxon>
        <taxon>Pleosporomycetidae</taxon>
        <taxon>Mytilinidiales</taxon>
        <taxon>Mytilinidiaceae</taxon>
        <taxon>Mytilinidion</taxon>
    </lineage>
</organism>
<dbReference type="EMBL" id="MU003705">
    <property type="protein sequence ID" value="KAF2807473.1"/>
    <property type="molecule type" value="Genomic_DNA"/>
</dbReference>
<evidence type="ECO:0000259" key="1">
    <source>
        <dbReference type="Pfam" id="PF01073"/>
    </source>
</evidence>
<dbReference type="SUPFAM" id="SSF51735">
    <property type="entry name" value="NAD(P)-binding Rossmann-fold domains"/>
    <property type="match status" value="1"/>
</dbReference>
<dbReference type="Pfam" id="PF01073">
    <property type="entry name" value="3Beta_HSD"/>
    <property type="match status" value="1"/>
</dbReference>
<dbReference type="Proteomes" id="UP000504636">
    <property type="component" value="Unplaced"/>
</dbReference>
<name>A0A6A6YG14_9PEZI</name>
<dbReference type="OrthoDB" id="10058185at2759"/>
<evidence type="ECO:0000313" key="3">
    <source>
        <dbReference type="Proteomes" id="UP000504636"/>
    </source>
</evidence>
<dbReference type="GO" id="GO:0016616">
    <property type="term" value="F:oxidoreductase activity, acting on the CH-OH group of donors, NAD or NADP as acceptor"/>
    <property type="evidence" value="ECO:0007669"/>
    <property type="project" value="InterPro"/>
</dbReference>
<reference evidence="4" key="3">
    <citation type="submission" date="2025-04" db="UniProtKB">
        <authorList>
            <consortium name="RefSeq"/>
        </authorList>
    </citation>
    <scope>IDENTIFICATION</scope>
    <source>
        <strain evidence="4">CBS 304.34</strain>
    </source>
</reference>
<dbReference type="GO" id="GO:0006694">
    <property type="term" value="P:steroid biosynthetic process"/>
    <property type="evidence" value="ECO:0007669"/>
    <property type="project" value="InterPro"/>
</dbReference>
<dbReference type="AlphaFoldDB" id="A0A6A6YG14"/>
<gene>
    <name evidence="2 4" type="ORF">BDZ99DRAFT_510320</name>
</gene>
<accession>A0A6A6YG14</accession>
<reference evidence="4" key="2">
    <citation type="submission" date="2020-04" db="EMBL/GenBank/DDBJ databases">
        <authorList>
            <consortium name="NCBI Genome Project"/>
        </authorList>
    </citation>
    <scope>NUCLEOTIDE SEQUENCE</scope>
    <source>
        <strain evidence="4">CBS 304.34</strain>
    </source>
</reference>
<keyword evidence="3" id="KW-1185">Reference proteome</keyword>
<dbReference type="GeneID" id="54465357"/>
<reference evidence="2 4" key="1">
    <citation type="journal article" date="2020" name="Stud. Mycol.">
        <title>101 Dothideomycetes genomes: a test case for predicting lifestyles and emergence of pathogens.</title>
        <authorList>
            <person name="Haridas S."/>
            <person name="Albert R."/>
            <person name="Binder M."/>
            <person name="Bloem J."/>
            <person name="Labutti K."/>
            <person name="Salamov A."/>
            <person name="Andreopoulos B."/>
            <person name="Baker S."/>
            <person name="Barry K."/>
            <person name="Bills G."/>
            <person name="Bluhm B."/>
            <person name="Cannon C."/>
            <person name="Castanera R."/>
            <person name="Culley D."/>
            <person name="Daum C."/>
            <person name="Ezra D."/>
            <person name="Gonzalez J."/>
            <person name="Henrissat B."/>
            <person name="Kuo A."/>
            <person name="Liang C."/>
            <person name="Lipzen A."/>
            <person name="Lutzoni F."/>
            <person name="Magnuson J."/>
            <person name="Mondo S."/>
            <person name="Nolan M."/>
            <person name="Ohm R."/>
            <person name="Pangilinan J."/>
            <person name="Park H.-J."/>
            <person name="Ramirez L."/>
            <person name="Alfaro M."/>
            <person name="Sun H."/>
            <person name="Tritt A."/>
            <person name="Yoshinaga Y."/>
            <person name="Zwiers L.-H."/>
            <person name="Turgeon B."/>
            <person name="Goodwin S."/>
            <person name="Spatafora J."/>
            <person name="Crous P."/>
            <person name="Grigoriev I."/>
        </authorList>
    </citation>
    <scope>NUCLEOTIDE SEQUENCE</scope>
    <source>
        <strain evidence="2 4">CBS 304.34</strain>
    </source>
</reference>
<dbReference type="RefSeq" id="XP_033574437.1">
    <property type="nucleotide sequence ID" value="XM_033724464.1"/>
</dbReference>
<evidence type="ECO:0000313" key="2">
    <source>
        <dbReference type="EMBL" id="KAF2807473.1"/>
    </source>
</evidence>
<dbReference type="InterPro" id="IPR036291">
    <property type="entry name" value="NAD(P)-bd_dom_sf"/>
</dbReference>